<protein>
    <submittedName>
        <fullName evidence="1">Phage tail assembly protein</fullName>
    </submittedName>
</protein>
<evidence type="ECO:0000313" key="1">
    <source>
        <dbReference type="EMBL" id="WMN15351.1"/>
    </source>
</evidence>
<dbReference type="RefSeq" id="WP_282877764.1">
    <property type="nucleotide sequence ID" value="NZ_CP133164.1"/>
</dbReference>
<proteinExistence type="predicted"/>
<accession>A0ABY9NAI3</accession>
<reference evidence="1 2" key="1">
    <citation type="journal article" date="2023" name="Access Microbiol">
        <title>The genome of a steinernematid-associated Pseudomonas piscis bacterium encodes the biosynthesis of insect toxins.</title>
        <authorList>
            <person name="Awori R.M."/>
            <person name="Hendre P."/>
            <person name="Amugune N.O."/>
        </authorList>
    </citation>
    <scope>NUCLEOTIDE SEQUENCE [LARGE SCALE GENOMIC DNA]</scope>
    <source>
        <strain evidence="1 2">75</strain>
    </source>
</reference>
<organism evidence="1 2">
    <name type="scientific">Pseudomonas piscis</name>
    <dbReference type="NCBI Taxonomy" id="2614538"/>
    <lineage>
        <taxon>Bacteria</taxon>
        <taxon>Pseudomonadati</taxon>
        <taxon>Pseudomonadota</taxon>
        <taxon>Gammaproteobacteria</taxon>
        <taxon>Pseudomonadales</taxon>
        <taxon>Pseudomonadaceae</taxon>
        <taxon>Pseudomonas</taxon>
    </lineage>
</organism>
<gene>
    <name evidence="1" type="ORF">QL104_18475</name>
</gene>
<sequence>MTQAKKNPAWINLAIDSVVVTLTKAVELNGVQCDKVTLRAPTVRDVRAANTAAGGDDEQRELALFASLAQVGSKDLEGMTLKDYQRLQAGYFRLVQDDEL</sequence>
<name>A0ABY9NAI3_9PSED</name>
<evidence type="ECO:0000313" key="2">
    <source>
        <dbReference type="Proteomes" id="UP001237292"/>
    </source>
</evidence>
<dbReference type="Pfam" id="PF10109">
    <property type="entry name" value="Phage_TAC_7"/>
    <property type="match status" value="1"/>
</dbReference>
<keyword evidence="2" id="KW-1185">Reference proteome</keyword>
<dbReference type="Proteomes" id="UP001237292">
    <property type="component" value="Chromosome"/>
</dbReference>
<dbReference type="InterPro" id="IPR019289">
    <property type="entry name" value="Phage_tail_E/E"/>
</dbReference>
<dbReference type="EMBL" id="CP133164">
    <property type="protein sequence ID" value="WMN15351.1"/>
    <property type="molecule type" value="Genomic_DNA"/>
</dbReference>